<dbReference type="OrthoDB" id="4242135at2759"/>
<feature type="chain" id="PRO_5040398810" evidence="1">
    <location>
        <begin position="23"/>
        <end position="63"/>
    </location>
</feature>
<proteinExistence type="predicted"/>
<dbReference type="Proteomes" id="UP000807342">
    <property type="component" value="Unassembled WGS sequence"/>
</dbReference>
<sequence>MKFNLATTVFAVVLTFAVGGNAISCQDEANGIRTARCEWDSCPVGYRSVFWDTGCTDGQKCCI</sequence>
<protein>
    <submittedName>
        <fullName evidence="2">Uncharacterized protein</fullName>
    </submittedName>
</protein>
<keyword evidence="1" id="KW-0732">Signal</keyword>
<gene>
    <name evidence="2" type="ORF">P691DRAFT_806986</name>
</gene>
<reference evidence="2" key="1">
    <citation type="submission" date="2020-11" db="EMBL/GenBank/DDBJ databases">
        <authorList>
            <consortium name="DOE Joint Genome Institute"/>
            <person name="Ahrendt S."/>
            <person name="Riley R."/>
            <person name="Andreopoulos W."/>
            <person name="Labutti K."/>
            <person name="Pangilinan J."/>
            <person name="Ruiz-Duenas F.J."/>
            <person name="Barrasa J.M."/>
            <person name="Sanchez-Garcia M."/>
            <person name="Camarero S."/>
            <person name="Miyauchi S."/>
            <person name="Serrano A."/>
            <person name="Linde D."/>
            <person name="Babiker R."/>
            <person name="Drula E."/>
            <person name="Ayuso-Fernandez I."/>
            <person name="Pacheco R."/>
            <person name="Padilla G."/>
            <person name="Ferreira P."/>
            <person name="Barriuso J."/>
            <person name="Kellner H."/>
            <person name="Castanera R."/>
            <person name="Alfaro M."/>
            <person name="Ramirez L."/>
            <person name="Pisabarro A.G."/>
            <person name="Kuo A."/>
            <person name="Tritt A."/>
            <person name="Lipzen A."/>
            <person name="He G."/>
            <person name="Yan M."/>
            <person name="Ng V."/>
            <person name="Cullen D."/>
            <person name="Martin F."/>
            <person name="Rosso M.-N."/>
            <person name="Henrissat B."/>
            <person name="Hibbett D."/>
            <person name="Martinez A.T."/>
            <person name="Grigoriev I.V."/>
        </authorList>
    </citation>
    <scope>NUCLEOTIDE SEQUENCE</scope>
    <source>
        <strain evidence="2">MF-IS2</strain>
    </source>
</reference>
<dbReference type="EMBL" id="MU151356">
    <property type="protein sequence ID" value="KAF9444671.1"/>
    <property type="molecule type" value="Genomic_DNA"/>
</dbReference>
<name>A0A9P5X7B2_9AGAR</name>
<comment type="caution">
    <text evidence="2">The sequence shown here is derived from an EMBL/GenBank/DDBJ whole genome shotgun (WGS) entry which is preliminary data.</text>
</comment>
<evidence type="ECO:0000256" key="1">
    <source>
        <dbReference type="SAM" id="SignalP"/>
    </source>
</evidence>
<keyword evidence="3" id="KW-1185">Reference proteome</keyword>
<evidence type="ECO:0000313" key="2">
    <source>
        <dbReference type="EMBL" id="KAF9444671.1"/>
    </source>
</evidence>
<evidence type="ECO:0000313" key="3">
    <source>
        <dbReference type="Proteomes" id="UP000807342"/>
    </source>
</evidence>
<feature type="signal peptide" evidence="1">
    <location>
        <begin position="1"/>
        <end position="22"/>
    </location>
</feature>
<accession>A0A9P5X7B2</accession>
<dbReference type="AlphaFoldDB" id="A0A9P5X7B2"/>
<organism evidence="2 3">
    <name type="scientific">Macrolepiota fuliginosa MF-IS2</name>
    <dbReference type="NCBI Taxonomy" id="1400762"/>
    <lineage>
        <taxon>Eukaryota</taxon>
        <taxon>Fungi</taxon>
        <taxon>Dikarya</taxon>
        <taxon>Basidiomycota</taxon>
        <taxon>Agaricomycotina</taxon>
        <taxon>Agaricomycetes</taxon>
        <taxon>Agaricomycetidae</taxon>
        <taxon>Agaricales</taxon>
        <taxon>Agaricineae</taxon>
        <taxon>Agaricaceae</taxon>
        <taxon>Macrolepiota</taxon>
    </lineage>
</organism>